<proteinExistence type="predicted"/>
<accession>A0A2P2NDG8</accession>
<reference evidence="1" key="1">
    <citation type="submission" date="2018-02" db="EMBL/GenBank/DDBJ databases">
        <title>Rhizophora mucronata_Transcriptome.</title>
        <authorList>
            <person name="Meera S.P."/>
            <person name="Sreeshan A."/>
            <person name="Augustine A."/>
        </authorList>
    </citation>
    <scope>NUCLEOTIDE SEQUENCE</scope>
    <source>
        <tissue evidence="1">Leaf</tissue>
    </source>
</reference>
<organism evidence="1">
    <name type="scientific">Rhizophora mucronata</name>
    <name type="common">Asiatic mangrove</name>
    <dbReference type="NCBI Taxonomy" id="61149"/>
    <lineage>
        <taxon>Eukaryota</taxon>
        <taxon>Viridiplantae</taxon>
        <taxon>Streptophyta</taxon>
        <taxon>Embryophyta</taxon>
        <taxon>Tracheophyta</taxon>
        <taxon>Spermatophyta</taxon>
        <taxon>Magnoliopsida</taxon>
        <taxon>eudicotyledons</taxon>
        <taxon>Gunneridae</taxon>
        <taxon>Pentapetalae</taxon>
        <taxon>rosids</taxon>
        <taxon>fabids</taxon>
        <taxon>Malpighiales</taxon>
        <taxon>Rhizophoraceae</taxon>
        <taxon>Rhizophora</taxon>
    </lineage>
</organism>
<protein>
    <submittedName>
        <fullName evidence="1">Uncharacterized protein</fullName>
    </submittedName>
</protein>
<dbReference type="AlphaFoldDB" id="A0A2P2NDG8"/>
<dbReference type="EMBL" id="GGEC01060031">
    <property type="protein sequence ID" value="MBX40515.1"/>
    <property type="molecule type" value="Transcribed_RNA"/>
</dbReference>
<evidence type="ECO:0000313" key="1">
    <source>
        <dbReference type="EMBL" id="MBX40515.1"/>
    </source>
</evidence>
<name>A0A2P2NDG8_RHIMU</name>
<sequence length="44" mass="5079">MFVLIKFGFIQLDGQSKIFLMGQYLVALVKDESRKVVLQVYSLI</sequence>